<dbReference type="InterPro" id="IPR017871">
    <property type="entry name" value="ABC_transporter-like_CS"/>
</dbReference>
<keyword evidence="4" id="KW-1003">Cell membrane</keyword>
<dbReference type="SUPFAM" id="SSF52540">
    <property type="entry name" value="P-loop containing nucleoside triphosphate hydrolases"/>
    <property type="match status" value="1"/>
</dbReference>
<evidence type="ECO:0000313" key="12">
    <source>
        <dbReference type="EMBL" id="SDH50439.1"/>
    </source>
</evidence>
<comment type="caution">
    <text evidence="12">The sequence shown here is derived from an EMBL/GenBank/DDBJ whole genome shotgun (WGS) entry which is preliminary data.</text>
</comment>
<dbReference type="CDD" id="cd03214">
    <property type="entry name" value="ABC_Iron-Siderophores_B12_Hemin"/>
    <property type="match status" value="1"/>
</dbReference>
<reference evidence="12 13" key="1">
    <citation type="submission" date="2016-10" db="EMBL/GenBank/DDBJ databases">
        <authorList>
            <person name="Varghese N."/>
            <person name="Submissions S."/>
        </authorList>
    </citation>
    <scope>NUCLEOTIDE SEQUENCE [LARGE SCALE GENOMIC DNA]</scope>
    <source>
        <strain evidence="12 13">DSM 26672</strain>
    </source>
</reference>
<accession>A0ABY0P6G1</accession>
<dbReference type="PANTHER" id="PTHR42771">
    <property type="entry name" value="IRON(3+)-HYDROXAMATE IMPORT ATP-BINDING PROTEIN FHUC"/>
    <property type="match status" value="1"/>
</dbReference>
<evidence type="ECO:0000256" key="3">
    <source>
        <dbReference type="ARBA" id="ARBA00022448"/>
    </source>
</evidence>
<keyword evidence="10" id="KW-0472">Membrane</keyword>
<dbReference type="EMBL" id="FNBZ01000009">
    <property type="protein sequence ID" value="SDH50439.1"/>
    <property type="molecule type" value="Genomic_DNA"/>
</dbReference>
<keyword evidence="8" id="KW-0408">Iron</keyword>
<organism evidence="12 13">
    <name type="scientific">Bosea robiniae</name>
    <dbReference type="NCBI Taxonomy" id="1036780"/>
    <lineage>
        <taxon>Bacteria</taxon>
        <taxon>Pseudomonadati</taxon>
        <taxon>Pseudomonadota</taxon>
        <taxon>Alphaproteobacteria</taxon>
        <taxon>Hyphomicrobiales</taxon>
        <taxon>Boseaceae</taxon>
        <taxon>Bosea</taxon>
    </lineage>
</organism>
<proteinExistence type="inferred from homology"/>
<dbReference type="PANTHER" id="PTHR42771:SF12">
    <property type="entry name" value="FE(3+) DICITRATE TRANSPORT ATP-BINDING PROTEIN FECE-RELATED"/>
    <property type="match status" value="1"/>
</dbReference>
<evidence type="ECO:0000256" key="5">
    <source>
        <dbReference type="ARBA" id="ARBA00022496"/>
    </source>
</evidence>
<evidence type="ECO:0000256" key="9">
    <source>
        <dbReference type="ARBA" id="ARBA00023065"/>
    </source>
</evidence>
<evidence type="ECO:0000256" key="2">
    <source>
        <dbReference type="ARBA" id="ARBA00005417"/>
    </source>
</evidence>
<comment type="similarity">
    <text evidence="2">Belongs to the ABC transporter superfamily.</text>
</comment>
<evidence type="ECO:0000256" key="1">
    <source>
        <dbReference type="ARBA" id="ARBA00004202"/>
    </source>
</evidence>
<evidence type="ECO:0000256" key="4">
    <source>
        <dbReference type="ARBA" id="ARBA00022475"/>
    </source>
</evidence>
<dbReference type="InterPro" id="IPR003439">
    <property type="entry name" value="ABC_transporter-like_ATP-bd"/>
</dbReference>
<dbReference type="Gene3D" id="3.40.50.300">
    <property type="entry name" value="P-loop containing nucleotide triphosphate hydrolases"/>
    <property type="match status" value="1"/>
</dbReference>
<gene>
    <name evidence="12" type="ORF">SAMN05421844_10919</name>
</gene>
<dbReference type="GO" id="GO:0005524">
    <property type="term" value="F:ATP binding"/>
    <property type="evidence" value="ECO:0007669"/>
    <property type="project" value="UniProtKB-KW"/>
</dbReference>
<dbReference type="RefSeq" id="WP_091861527.1">
    <property type="nucleotide sequence ID" value="NZ_FNBZ01000009.1"/>
</dbReference>
<dbReference type="SMART" id="SM00382">
    <property type="entry name" value="AAA"/>
    <property type="match status" value="1"/>
</dbReference>
<comment type="subcellular location">
    <subcellularLocation>
        <location evidence="1">Cell membrane</location>
        <topology evidence="1">Peripheral membrane protein</topology>
    </subcellularLocation>
</comment>
<dbReference type="InterPro" id="IPR003593">
    <property type="entry name" value="AAA+_ATPase"/>
</dbReference>
<evidence type="ECO:0000256" key="7">
    <source>
        <dbReference type="ARBA" id="ARBA00022840"/>
    </source>
</evidence>
<keyword evidence="3" id="KW-0813">Transport</keyword>
<dbReference type="Pfam" id="PF00005">
    <property type="entry name" value="ABC_tran"/>
    <property type="match status" value="1"/>
</dbReference>
<keyword evidence="6" id="KW-0547">Nucleotide-binding</keyword>
<evidence type="ECO:0000259" key="11">
    <source>
        <dbReference type="PROSITE" id="PS50893"/>
    </source>
</evidence>
<dbReference type="InterPro" id="IPR027417">
    <property type="entry name" value="P-loop_NTPase"/>
</dbReference>
<evidence type="ECO:0000256" key="6">
    <source>
        <dbReference type="ARBA" id="ARBA00022741"/>
    </source>
</evidence>
<keyword evidence="7 12" id="KW-0067">ATP-binding</keyword>
<feature type="domain" description="ABC transporter" evidence="11">
    <location>
        <begin position="7"/>
        <end position="242"/>
    </location>
</feature>
<dbReference type="Proteomes" id="UP000199468">
    <property type="component" value="Unassembled WGS sequence"/>
</dbReference>
<evidence type="ECO:0000256" key="8">
    <source>
        <dbReference type="ARBA" id="ARBA00023004"/>
    </source>
</evidence>
<keyword evidence="13" id="KW-1185">Reference proteome</keyword>
<evidence type="ECO:0000256" key="10">
    <source>
        <dbReference type="ARBA" id="ARBA00023136"/>
    </source>
</evidence>
<keyword evidence="5" id="KW-0410">Iron transport</keyword>
<sequence length="265" mass="28160">MSTKSRLEAQALRAHHGPHEVLKGIDIALPAGSFTVIVGPNACGKSTLLRSLAQLHPSSGGSVLLDGHPIAHYRPRDRARLLAVLPQGAEAPEGIIVANLVARGRHPHRSLFQPWTAADQSAMEAAMEAAGVSQLAERTLESLSGGQRQKVWIAMALAQGADILLLDEPTTFLDLSHQIDVLELCSALNCAGKTIVAVLHDLNQAARYASRLVVMRAGEILAQGLPEDLLTPGFIDEVFHVPCIVIADPLTGKPLIVPKRAALAN</sequence>
<name>A0ABY0P6G1_9HYPH</name>
<dbReference type="InterPro" id="IPR051535">
    <property type="entry name" value="Siderophore_ABC-ATPase"/>
</dbReference>
<dbReference type="PROSITE" id="PS00211">
    <property type="entry name" value="ABC_TRANSPORTER_1"/>
    <property type="match status" value="1"/>
</dbReference>
<dbReference type="PROSITE" id="PS50893">
    <property type="entry name" value="ABC_TRANSPORTER_2"/>
    <property type="match status" value="1"/>
</dbReference>
<keyword evidence="9" id="KW-0406">Ion transport</keyword>
<evidence type="ECO:0000313" key="13">
    <source>
        <dbReference type="Proteomes" id="UP000199468"/>
    </source>
</evidence>
<protein>
    <submittedName>
        <fullName evidence="12">Iron complex transport system ATP-binding protein</fullName>
    </submittedName>
</protein>